<gene>
    <name evidence="7" type="ordered locus">Q7C_1348</name>
</gene>
<evidence type="ECO:0000256" key="2">
    <source>
        <dbReference type="ARBA" id="ARBA00022670"/>
    </source>
</evidence>
<evidence type="ECO:0000259" key="6">
    <source>
        <dbReference type="PROSITE" id="PS51935"/>
    </source>
</evidence>
<dbReference type="InterPro" id="IPR052062">
    <property type="entry name" value="Murein_DD/LD_carboxypeptidase"/>
</dbReference>
<evidence type="ECO:0000256" key="3">
    <source>
        <dbReference type="ARBA" id="ARBA00022729"/>
    </source>
</evidence>
<evidence type="ECO:0000313" key="7">
    <source>
        <dbReference type="EMBL" id="AFJ02498.1"/>
    </source>
</evidence>
<dbReference type="InterPro" id="IPR000064">
    <property type="entry name" value="NLP_P60_dom"/>
</dbReference>
<proteinExistence type="inferred from homology"/>
<dbReference type="Proteomes" id="UP000009145">
    <property type="component" value="Chromosome"/>
</dbReference>
<keyword evidence="4" id="KW-0378">Hydrolase</keyword>
<dbReference type="HOGENOM" id="CLU_016043_9_3_6"/>
<dbReference type="MEROPS" id="C40.004"/>
<dbReference type="eggNOG" id="COG0791">
    <property type="taxonomic scope" value="Bacteria"/>
</dbReference>
<keyword evidence="5" id="KW-0788">Thiol protease</keyword>
<evidence type="ECO:0000256" key="4">
    <source>
        <dbReference type="ARBA" id="ARBA00022801"/>
    </source>
</evidence>
<keyword evidence="8" id="KW-1185">Reference proteome</keyword>
<feature type="domain" description="NlpC/P60" evidence="6">
    <location>
        <begin position="52"/>
        <end position="170"/>
    </location>
</feature>
<name>I1YHV5_METFJ</name>
<dbReference type="GO" id="GO:0008234">
    <property type="term" value="F:cysteine-type peptidase activity"/>
    <property type="evidence" value="ECO:0007669"/>
    <property type="project" value="UniProtKB-KW"/>
</dbReference>
<dbReference type="AlphaFoldDB" id="I1YHV5"/>
<protein>
    <submittedName>
        <fullName evidence="7">Putative lipoprotein NlpC</fullName>
    </submittedName>
</protein>
<dbReference type="PROSITE" id="PS51935">
    <property type="entry name" value="NLPC_P60"/>
    <property type="match status" value="1"/>
</dbReference>
<sequence>MIDSMFLTSQIASLTLRYVGSLMVILMLAACQGNVTRPPSALPETSQIPHQNPLLKRLYQHHAVWQGTPYQLGGNSRAGIDCSAFVQLTYRELWGIDLPRTTAKQRLAGKHIPRANLKTGDLVFFRNAGHVGIYLQNNQFLHASTSSGVMISNLYNAYWSRHFSQAIRIAPLD</sequence>
<organism evidence="7 8">
    <name type="scientific">Methylophaga frappieri (strain ATCC BAA-2434 / DSM 25690 / JAM7)</name>
    <dbReference type="NCBI Taxonomy" id="754477"/>
    <lineage>
        <taxon>Bacteria</taxon>
        <taxon>Pseudomonadati</taxon>
        <taxon>Pseudomonadota</taxon>
        <taxon>Gammaproteobacteria</taxon>
        <taxon>Thiotrichales</taxon>
        <taxon>Piscirickettsiaceae</taxon>
        <taxon>Methylophaga</taxon>
    </lineage>
</organism>
<evidence type="ECO:0000313" key="8">
    <source>
        <dbReference type="Proteomes" id="UP000009145"/>
    </source>
</evidence>
<dbReference type="SUPFAM" id="SSF54001">
    <property type="entry name" value="Cysteine proteinases"/>
    <property type="match status" value="1"/>
</dbReference>
<reference evidence="7 8" key="1">
    <citation type="journal article" date="2012" name="J. Bacteriol.">
        <title>Complete genome sequences of Methylophaga sp. strain JAM1 and Methylophaga sp. strain JAM7.</title>
        <authorList>
            <person name="Villeneuve C."/>
            <person name="Martineau C."/>
            <person name="Mauffrey F."/>
            <person name="Villemur R."/>
        </authorList>
    </citation>
    <scope>NUCLEOTIDE SEQUENCE [LARGE SCALE GENOMIC DNA]</scope>
    <source>
        <strain evidence="7 8">JAM7</strain>
    </source>
</reference>
<keyword evidence="2" id="KW-0645">Protease</keyword>
<evidence type="ECO:0000256" key="1">
    <source>
        <dbReference type="ARBA" id="ARBA00007074"/>
    </source>
</evidence>
<dbReference type="PATRIC" id="fig|754477.3.peg.1329"/>
<dbReference type="Pfam" id="PF00877">
    <property type="entry name" value="NLPC_P60"/>
    <property type="match status" value="1"/>
</dbReference>
<comment type="similarity">
    <text evidence="1">Belongs to the peptidase C40 family.</text>
</comment>
<evidence type="ECO:0000256" key="5">
    <source>
        <dbReference type="ARBA" id="ARBA00022807"/>
    </source>
</evidence>
<dbReference type="STRING" id="754477.Q7C_1348"/>
<dbReference type="PANTHER" id="PTHR47360">
    <property type="entry name" value="MUREIN DD-ENDOPEPTIDASE MEPS/MUREIN LD-CARBOXYPEPTIDASE"/>
    <property type="match status" value="1"/>
</dbReference>
<keyword evidence="3" id="KW-0732">Signal</keyword>
<accession>I1YHV5</accession>
<dbReference type="KEGG" id="mec:Q7C_1348"/>
<keyword evidence="7" id="KW-0449">Lipoprotein</keyword>
<dbReference type="PANTHER" id="PTHR47360:SF1">
    <property type="entry name" value="ENDOPEPTIDASE NLPC-RELATED"/>
    <property type="match status" value="1"/>
</dbReference>
<dbReference type="InterPro" id="IPR038765">
    <property type="entry name" value="Papain-like_cys_pep_sf"/>
</dbReference>
<dbReference type="EMBL" id="CP003380">
    <property type="protein sequence ID" value="AFJ02498.1"/>
    <property type="molecule type" value="Genomic_DNA"/>
</dbReference>
<dbReference type="Gene3D" id="3.90.1720.10">
    <property type="entry name" value="endopeptidase domain like (from Nostoc punctiforme)"/>
    <property type="match status" value="1"/>
</dbReference>
<dbReference type="GO" id="GO:0006508">
    <property type="term" value="P:proteolysis"/>
    <property type="evidence" value="ECO:0007669"/>
    <property type="project" value="UniProtKB-KW"/>
</dbReference>